<comment type="subcellular location">
    <subcellularLocation>
        <location evidence="1">Membrane</location>
        <topology evidence="1">Multi-pass membrane protein</topology>
    </subcellularLocation>
</comment>
<protein>
    <submittedName>
        <fullName evidence="8">Solute carrier family 12 member 9-like</fullName>
    </submittedName>
</protein>
<feature type="domain" description="Amino acid permease/ SLC12A" evidence="6">
    <location>
        <begin position="3"/>
        <end position="86"/>
    </location>
</feature>
<evidence type="ECO:0000256" key="1">
    <source>
        <dbReference type="ARBA" id="ARBA00004141"/>
    </source>
</evidence>
<gene>
    <name evidence="8" type="primary">LOC104950820</name>
</gene>
<proteinExistence type="predicted"/>
<keyword evidence="4 5" id="KW-0472">Membrane</keyword>
<dbReference type="AlphaFoldDB" id="A0A6I9NMJ4"/>
<evidence type="ECO:0000256" key="5">
    <source>
        <dbReference type="SAM" id="Phobius"/>
    </source>
</evidence>
<feature type="transmembrane region" description="Helical" evidence="5">
    <location>
        <begin position="59"/>
        <end position="79"/>
    </location>
</feature>
<evidence type="ECO:0000256" key="2">
    <source>
        <dbReference type="ARBA" id="ARBA00022692"/>
    </source>
</evidence>
<dbReference type="KEGG" id="ncc:104950820"/>
<dbReference type="OrthoDB" id="2020542at2759"/>
<dbReference type="GO" id="GO:0015379">
    <property type="term" value="F:potassium:chloride symporter activity"/>
    <property type="evidence" value="ECO:0007669"/>
    <property type="project" value="TreeGrafter"/>
</dbReference>
<dbReference type="PANTHER" id="PTHR11827:SF96">
    <property type="entry name" value="SOLUTE CARRIER FAMILY 12 MEMBER 9"/>
    <property type="match status" value="1"/>
</dbReference>
<dbReference type="GO" id="GO:0006884">
    <property type="term" value="P:cell volume homeostasis"/>
    <property type="evidence" value="ECO:0007669"/>
    <property type="project" value="TreeGrafter"/>
</dbReference>
<keyword evidence="7" id="KW-1185">Reference proteome</keyword>
<evidence type="ECO:0000256" key="3">
    <source>
        <dbReference type="ARBA" id="ARBA00022989"/>
    </source>
</evidence>
<evidence type="ECO:0000313" key="7">
    <source>
        <dbReference type="Proteomes" id="UP000504611"/>
    </source>
</evidence>
<dbReference type="GO" id="GO:0016020">
    <property type="term" value="C:membrane"/>
    <property type="evidence" value="ECO:0007669"/>
    <property type="project" value="UniProtKB-SubCell"/>
</dbReference>
<dbReference type="InterPro" id="IPR004841">
    <property type="entry name" value="AA-permease/SLC12A_dom"/>
</dbReference>
<dbReference type="PANTHER" id="PTHR11827">
    <property type="entry name" value="SOLUTE CARRIER FAMILY 12, CATION COTRANSPORTERS"/>
    <property type="match status" value="1"/>
</dbReference>
<keyword evidence="3 5" id="KW-1133">Transmembrane helix</keyword>
<organism evidence="7 8">
    <name type="scientific">Notothenia coriiceps</name>
    <name type="common">black rockcod</name>
    <dbReference type="NCBI Taxonomy" id="8208"/>
    <lineage>
        <taxon>Eukaryota</taxon>
        <taxon>Metazoa</taxon>
        <taxon>Chordata</taxon>
        <taxon>Craniata</taxon>
        <taxon>Vertebrata</taxon>
        <taxon>Euteleostomi</taxon>
        <taxon>Actinopterygii</taxon>
        <taxon>Neopterygii</taxon>
        <taxon>Teleostei</taxon>
        <taxon>Neoteleostei</taxon>
        <taxon>Acanthomorphata</taxon>
        <taxon>Eupercaria</taxon>
        <taxon>Perciformes</taxon>
        <taxon>Notothenioidei</taxon>
        <taxon>Nototheniidae</taxon>
        <taxon>Notothenia</taxon>
    </lineage>
</organism>
<dbReference type="GO" id="GO:0055075">
    <property type="term" value="P:potassium ion homeostasis"/>
    <property type="evidence" value="ECO:0007669"/>
    <property type="project" value="TreeGrafter"/>
</dbReference>
<dbReference type="Gene3D" id="1.20.1740.10">
    <property type="entry name" value="Amino acid/polyamine transporter I"/>
    <property type="match status" value="1"/>
</dbReference>
<accession>A0A6I9NMJ4</accession>
<sequence length="105" mass="11327">FMVGHSGLYQAIFMFLLMYFIICMTVLSVCAISTNGALDAGGAYYMISRAMGPEFGGSIGIMFFLANVCACALFVLGLVEAIVDTFGMPEGAFHLNTLRKSFQIV</sequence>
<dbReference type="GO" id="GO:0055064">
    <property type="term" value="P:chloride ion homeostasis"/>
    <property type="evidence" value="ECO:0007669"/>
    <property type="project" value="TreeGrafter"/>
</dbReference>
<dbReference type="GeneID" id="104950820"/>
<dbReference type="Pfam" id="PF00324">
    <property type="entry name" value="AA_permease"/>
    <property type="match status" value="1"/>
</dbReference>
<reference evidence="8" key="1">
    <citation type="submission" date="2025-08" db="UniProtKB">
        <authorList>
            <consortium name="RefSeq"/>
        </authorList>
    </citation>
    <scope>IDENTIFICATION</scope>
    <source>
        <tissue evidence="8">Muscle</tissue>
    </source>
</reference>
<evidence type="ECO:0000259" key="6">
    <source>
        <dbReference type="Pfam" id="PF00324"/>
    </source>
</evidence>
<feature type="transmembrane region" description="Helical" evidence="5">
    <location>
        <begin position="12"/>
        <end position="38"/>
    </location>
</feature>
<evidence type="ECO:0000256" key="4">
    <source>
        <dbReference type="ARBA" id="ARBA00023136"/>
    </source>
</evidence>
<dbReference type="InterPro" id="IPR004842">
    <property type="entry name" value="SLC12A_fam"/>
</dbReference>
<feature type="non-terminal residue" evidence="8">
    <location>
        <position position="1"/>
    </location>
</feature>
<dbReference type="Proteomes" id="UP000504611">
    <property type="component" value="Unplaced"/>
</dbReference>
<dbReference type="RefSeq" id="XP_010775701.1">
    <property type="nucleotide sequence ID" value="XM_010777399.1"/>
</dbReference>
<keyword evidence="2 5" id="KW-0812">Transmembrane</keyword>
<name>A0A6I9NMJ4_9TELE</name>
<evidence type="ECO:0000313" key="8">
    <source>
        <dbReference type="RefSeq" id="XP_010775701.1"/>
    </source>
</evidence>